<sequence>MNNKENSKDRREEIEFRALESNGKALLDREVIETFLSAVHDREEARIIARKLIDSFGIGGVLGQEIDDLKTIEGITDSTVAVVLCLKEAAKRVPREELKKGPVMDNLETIVKYLRVSIGYSEEEKMKIIYFDQKCRLKGEEVFTGTVDKVPFYIREVTRKALIRKATSIIISHNHPEGRLKPSDEDEAVTKDLAKACQTIGIRLLDHIIITGVGYFSFKEQGLL</sequence>
<organism evidence="8 9">
    <name type="scientific">Wolbachia pipientis</name>
    <dbReference type="NCBI Taxonomy" id="955"/>
    <lineage>
        <taxon>Bacteria</taxon>
        <taxon>Pseudomonadati</taxon>
        <taxon>Pseudomonadota</taxon>
        <taxon>Alphaproteobacteria</taxon>
        <taxon>Rickettsiales</taxon>
        <taxon>Anaplasmataceae</taxon>
        <taxon>Wolbachieae</taxon>
        <taxon>Wolbachia</taxon>
    </lineage>
</organism>
<keyword evidence="1" id="KW-0645">Protease</keyword>
<evidence type="ECO:0000259" key="7">
    <source>
        <dbReference type="PROSITE" id="PS50249"/>
    </source>
</evidence>
<keyword evidence="4" id="KW-0862">Zinc</keyword>
<dbReference type="Pfam" id="PF04002">
    <property type="entry name" value="RadC"/>
    <property type="match status" value="1"/>
</dbReference>
<comment type="similarity">
    <text evidence="6">Belongs to the UPF0758 family.</text>
</comment>
<evidence type="ECO:0000256" key="4">
    <source>
        <dbReference type="ARBA" id="ARBA00022833"/>
    </source>
</evidence>
<evidence type="ECO:0000256" key="2">
    <source>
        <dbReference type="ARBA" id="ARBA00022723"/>
    </source>
</evidence>
<dbReference type="PANTHER" id="PTHR30471:SF3">
    <property type="entry name" value="UPF0758 PROTEIN YEES-RELATED"/>
    <property type="match status" value="1"/>
</dbReference>
<evidence type="ECO:0000256" key="1">
    <source>
        <dbReference type="ARBA" id="ARBA00022670"/>
    </source>
</evidence>
<keyword evidence="5" id="KW-0482">Metalloprotease</keyword>
<gene>
    <name evidence="8" type="primary">radC</name>
    <name evidence="8" type="ORF">HC358_04600</name>
</gene>
<dbReference type="InterPro" id="IPR025657">
    <property type="entry name" value="RadC_JAB"/>
</dbReference>
<proteinExistence type="inferred from homology"/>
<protein>
    <submittedName>
        <fullName evidence="8">DNA repair protein RadC</fullName>
    </submittedName>
</protein>
<accession>A0A7G5CAS1</accession>
<keyword evidence="2" id="KW-0479">Metal-binding</keyword>
<evidence type="ECO:0000256" key="3">
    <source>
        <dbReference type="ARBA" id="ARBA00022801"/>
    </source>
</evidence>
<dbReference type="RefSeq" id="WP_182158708.1">
    <property type="nucleotide sequence ID" value="NZ_CP050531.1"/>
</dbReference>
<dbReference type="InterPro" id="IPR037518">
    <property type="entry name" value="MPN"/>
</dbReference>
<dbReference type="CDD" id="cd08071">
    <property type="entry name" value="MPN_DUF2466"/>
    <property type="match status" value="1"/>
</dbReference>
<dbReference type="GO" id="GO:0008237">
    <property type="term" value="F:metallopeptidase activity"/>
    <property type="evidence" value="ECO:0007669"/>
    <property type="project" value="UniProtKB-KW"/>
</dbReference>
<dbReference type="Gene3D" id="3.40.140.10">
    <property type="entry name" value="Cytidine Deaminase, domain 2"/>
    <property type="match status" value="1"/>
</dbReference>
<evidence type="ECO:0000256" key="5">
    <source>
        <dbReference type="ARBA" id="ARBA00023049"/>
    </source>
</evidence>
<dbReference type="PANTHER" id="PTHR30471">
    <property type="entry name" value="DNA REPAIR PROTEIN RADC"/>
    <property type="match status" value="1"/>
</dbReference>
<dbReference type="GO" id="GO:0006508">
    <property type="term" value="P:proteolysis"/>
    <property type="evidence" value="ECO:0007669"/>
    <property type="project" value="UniProtKB-KW"/>
</dbReference>
<feature type="domain" description="MPN" evidence="7">
    <location>
        <begin position="103"/>
        <end position="224"/>
    </location>
</feature>
<dbReference type="GO" id="GO:0046872">
    <property type="term" value="F:metal ion binding"/>
    <property type="evidence" value="ECO:0007669"/>
    <property type="project" value="UniProtKB-KW"/>
</dbReference>
<dbReference type="NCBIfam" id="TIGR00608">
    <property type="entry name" value="radc"/>
    <property type="match status" value="1"/>
</dbReference>
<reference evidence="8" key="1">
    <citation type="journal article" date="2020" name="Mol. Biol. Evol.">
        <title>Life and death of selfish genes: comparative genomics reveals the dynamic evolution of cytoplasmic incompatibility.</title>
        <authorList>
            <person name="Martinez J."/>
            <person name="Klasson L."/>
            <person name="Welch J."/>
            <person name="Jiggins F.M."/>
        </authorList>
    </citation>
    <scope>NUCLEOTIDE SEQUENCE [LARGE SCALE GENOMIC DNA]</scope>
    <source>
        <strain evidence="8">WStv</strain>
    </source>
</reference>
<dbReference type="InterPro" id="IPR001405">
    <property type="entry name" value="UPF0758"/>
</dbReference>
<dbReference type="EMBL" id="CP050531">
    <property type="protein sequence ID" value="QMV46305.1"/>
    <property type="molecule type" value="Genomic_DNA"/>
</dbReference>
<dbReference type="AlphaFoldDB" id="A0A7G5CAS1"/>
<evidence type="ECO:0000313" key="8">
    <source>
        <dbReference type="EMBL" id="QMV46305.1"/>
    </source>
</evidence>
<dbReference type="PROSITE" id="PS50249">
    <property type="entry name" value="MPN"/>
    <property type="match status" value="1"/>
</dbReference>
<evidence type="ECO:0000313" key="9">
    <source>
        <dbReference type="Proteomes" id="UP000515744"/>
    </source>
</evidence>
<keyword evidence="3" id="KW-0378">Hydrolase</keyword>
<name>A0A7G5CAS1_WOLPI</name>
<dbReference type="Proteomes" id="UP000515744">
    <property type="component" value="Chromosome"/>
</dbReference>
<evidence type="ECO:0000256" key="6">
    <source>
        <dbReference type="RuleBase" id="RU003797"/>
    </source>
</evidence>